<dbReference type="PANTHER" id="PTHR38599">
    <property type="entry name" value="CUPIN DOMAIN PROTEIN (AFU_ORTHOLOGUE AFUA_3G13620)"/>
    <property type="match status" value="1"/>
</dbReference>
<dbReference type="PANTHER" id="PTHR38599:SF1">
    <property type="entry name" value="CUPIN DOMAIN PROTEIN (AFU_ORTHOLOGUE AFUA_3G13620)"/>
    <property type="match status" value="1"/>
</dbReference>
<dbReference type="RefSeq" id="WP_080731452.1">
    <property type="nucleotide sequence ID" value="NZ_CP006704.1"/>
</dbReference>
<dbReference type="InterPro" id="IPR013096">
    <property type="entry name" value="Cupin_2"/>
</dbReference>
<feature type="signal peptide" evidence="2">
    <location>
        <begin position="1"/>
        <end position="27"/>
    </location>
</feature>
<organism evidence="4 5">
    <name type="scientific">Comamonas testosteroni TK102</name>
    <dbReference type="NCBI Taxonomy" id="1392005"/>
    <lineage>
        <taxon>Bacteria</taxon>
        <taxon>Pseudomonadati</taxon>
        <taxon>Pseudomonadota</taxon>
        <taxon>Betaproteobacteria</taxon>
        <taxon>Burkholderiales</taxon>
        <taxon>Comamonadaceae</taxon>
        <taxon>Comamonas</taxon>
    </lineage>
</organism>
<dbReference type="EMBL" id="CP006704">
    <property type="protein sequence ID" value="AIJ45364.1"/>
    <property type="molecule type" value="Genomic_DNA"/>
</dbReference>
<dbReference type="KEGG" id="ctes:O987_06025"/>
<evidence type="ECO:0000256" key="2">
    <source>
        <dbReference type="SAM" id="SignalP"/>
    </source>
</evidence>
<dbReference type="CDD" id="cd02235">
    <property type="entry name" value="cupin_BLL4011-like"/>
    <property type="match status" value="1"/>
</dbReference>
<feature type="compositionally biased region" description="Low complexity" evidence="1">
    <location>
        <begin position="32"/>
        <end position="56"/>
    </location>
</feature>
<feature type="region of interest" description="Disordered" evidence="1">
    <location>
        <begin position="32"/>
        <end position="64"/>
    </location>
</feature>
<evidence type="ECO:0000259" key="3">
    <source>
        <dbReference type="Pfam" id="PF07883"/>
    </source>
</evidence>
<feature type="domain" description="Cupin type-2" evidence="3">
    <location>
        <begin position="79"/>
        <end position="146"/>
    </location>
</feature>
<dbReference type="Gene3D" id="2.60.120.10">
    <property type="entry name" value="Jelly Rolls"/>
    <property type="match status" value="1"/>
</dbReference>
<reference evidence="4 5" key="1">
    <citation type="journal article" date="2014" name="Genome Announc.">
        <title>Complete Genome Sequence of Polychlorinated Biphenyl Degrader Comamonas testosteroni TK102 (NBRC 109938).</title>
        <authorList>
            <person name="Fukuda K."/>
            <person name="Hosoyama A."/>
            <person name="Tsuchikane K."/>
            <person name="Ohji S."/>
            <person name="Yamazoe A."/>
            <person name="Fujita N."/>
            <person name="Shintani M."/>
            <person name="Kimbara K."/>
        </authorList>
    </citation>
    <scope>NUCLEOTIDE SEQUENCE [LARGE SCALE GENOMIC DNA]</scope>
    <source>
        <strain evidence="4">TK102</strain>
    </source>
</reference>
<dbReference type="SUPFAM" id="SSF51182">
    <property type="entry name" value="RmlC-like cupins"/>
    <property type="match status" value="1"/>
</dbReference>
<protein>
    <submittedName>
        <fullName evidence="4">Cupin</fullName>
    </submittedName>
</protein>
<accession>A0A076PF03</accession>
<dbReference type="Proteomes" id="UP000028782">
    <property type="component" value="Chromosome"/>
</dbReference>
<name>A0A076PF03_COMTE</name>
<dbReference type="AlphaFoldDB" id="A0A076PF03"/>
<proteinExistence type="predicted"/>
<keyword evidence="2" id="KW-0732">Signal</keyword>
<dbReference type="InterPro" id="IPR011051">
    <property type="entry name" value="RmlC_Cupin_sf"/>
</dbReference>
<evidence type="ECO:0000313" key="4">
    <source>
        <dbReference type="EMBL" id="AIJ45364.1"/>
    </source>
</evidence>
<dbReference type="InterPro" id="IPR014710">
    <property type="entry name" value="RmlC-like_jellyroll"/>
</dbReference>
<feature type="chain" id="PRO_5001716488" evidence="2">
    <location>
        <begin position="28"/>
        <end position="160"/>
    </location>
</feature>
<dbReference type="Pfam" id="PF07883">
    <property type="entry name" value="Cupin_2"/>
    <property type="match status" value="1"/>
</dbReference>
<sequence>MSLIRRASFSSLLCSSAFMLFSQSALAQAGMPQAGTPQAGMPQPGAAQPGAAQTGGLSRTMVGKADVSVPGREAVVAKVEVAPGSRAGRHTHPGDEISYISEGEVDLLIDGQPPRTLKAGESFVVPAGVIHDAHNASNGTVKLIGVYVVEKGKPLATPAP</sequence>
<evidence type="ECO:0000256" key="1">
    <source>
        <dbReference type="SAM" id="MobiDB-lite"/>
    </source>
</evidence>
<evidence type="ECO:0000313" key="5">
    <source>
        <dbReference type="Proteomes" id="UP000028782"/>
    </source>
</evidence>
<gene>
    <name evidence="4" type="ORF">O987_06025</name>
</gene>
<dbReference type="HOGENOM" id="CLU_120069_3_0_4"/>